<dbReference type="InterPro" id="IPR016064">
    <property type="entry name" value="NAD/diacylglycerol_kinase_sf"/>
</dbReference>
<evidence type="ECO:0000256" key="2">
    <source>
        <dbReference type="ARBA" id="ARBA00005983"/>
    </source>
</evidence>
<dbReference type="EMBL" id="CP038267">
    <property type="protein sequence ID" value="QBR93234.1"/>
    <property type="molecule type" value="Genomic_DNA"/>
</dbReference>
<evidence type="ECO:0000256" key="3">
    <source>
        <dbReference type="ARBA" id="ARBA00022679"/>
    </source>
</evidence>
<keyword evidence="4" id="KW-0547">Nucleotide-binding</keyword>
<keyword evidence="7" id="KW-0443">Lipid metabolism</keyword>
<dbReference type="PANTHER" id="PTHR12358:SF54">
    <property type="entry name" value="SPHINGOSINE KINASE RELATED PROTEIN"/>
    <property type="match status" value="1"/>
</dbReference>
<dbReference type="Gene3D" id="3.40.50.10330">
    <property type="entry name" value="Probable inorganic polyphosphate/atp-NAD kinase, domain 1"/>
    <property type="match status" value="1"/>
</dbReference>
<keyword evidence="11" id="KW-1185">Reference proteome</keyword>
<dbReference type="OrthoDB" id="142078at2"/>
<dbReference type="Pfam" id="PF00781">
    <property type="entry name" value="DAGK_cat"/>
    <property type="match status" value="1"/>
</dbReference>
<keyword evidence="8" id="KW-1208">Phospholipid metabolism</keyword>
<feature type="domain" description="DAGKc" evidence="9">
    <location>
        <begin position="1"/>
        <end position="128"/>
    </location>
</feature>
<dbReference type="RefSeq" id="WP_135078454.1">
    <property type="nucleotide sequence ID" value="NZ_CP038267.1"/>
</dbReference>
<dbReference type="GO" id="GO:0008654">
    <property type="term" value="P:phospholipid biosynthetic process"/>
    <property type="evidence" value="ECO:0007669"/>
    <property type="project" value="UniProtKB-KW"/>
</dbReference>
<evidence type="ECO:0000256" key="8">
    <source>
        <dbReference type="ARBA" id="ARBA00023264"/>
    </source>
</evidence>
<evidence type="ECO:0000256" key="5">
    <source>
        <dbReference type="ARBA" id="ARBA00022777"/>
    </source>
</evidence>
<dbReference type="PROSITE" id="PS50146">
    <property type="entry name" value="DAGK"/>
    <property type="match status" value="1"/>
</dbReference>
<dbReference type="AlphaFoldDB" id="A0A4P7GMW9"/>
<name>A0A4P7GMW9_9ACTN</name>
<organism evidence="10 11">
    <name type="scientific">Nocardioides euryhalodurans</name>
    <dbReference type="NCBI Taxonomy" id="2518370"/>
    <lineage>
        <taxon>Bacteria</taxon>
        <taxon>Bacillati</taxon>
        <taxon>Actinomycetota</taxon>
        <taxon>Actinomycetes</taxon>
        <taxon>Propionibacteriales</taxon>
        <taxon>Nocardioidaceae</taxon>
        <taxon>Nocardioides</taxon>
    </lineage>
</organism>
<dbReference type="SMART" id="SM00046">
    <property type="entry name" value="DAGKc"/>
    <property type="match status" value="1"/>
</dbReference>
<evidence type="ECO:0000256" key="1">
    <source>
        <dbReference type="ARBA" id="ARBA00001946"/>
    </source>
</evidence>
<dbReference type="Proteomes" id="UP000294894">
    <property type="component" value="Chromosome"/>
</dbReference>
<evidence type="ECO:0000256" key="7">
    <source>
        <dbReference type="ARBA" id="ARBA00023209"/>
    </source>
</evidence>
<dbReference type="Gene3D" id="2.60.200.40">
    <property type="match status" value="1"/>
</dbReference>
<proteinExistence type="inferred from homology"/>
<evidence type="ECO:0000256" key="4">
    <source>
        <dbReference type="ARBA" id="ARBA00022741"/>
    </source>
</evidence>
<dbReference type="SUPFAM" id="SSF111331">
    <property type="entry name" value="NAD kinase/diacylglycerol kinase-like"/>
    <property type="match status" value="1"/>
</dbReference>
<gene>
    <name evidence="10" type="ORF">EXE57_13910</name>
</gene>
<dbReference type="GO" id="GO:0016301">
    <property type="term" value="F:kinase activity"/>
    <property type="evidence" value="ECO:0007669"/>
    <property type="project" value="UniProtKB-KW"/>
</dbReference>
<keyword evidence="3" id="KW-0808">Transferase</keyword>
<dbReference type="InterPro" id="IPR045540">
    <property type="entry name" value="YegS/DAGK_C"/>
</dbReference>
<accession>A0A4P7GMW9</accession>
<keyword evidence="7" id="KW-0594">Phospholipid biosynthesis</keyword>
<dbReference type="Pfam" id="PF19279">
    <property type="entry name" value="YegS_C"/>
    <property type="match status" value="1"/>
</dbReference>
<keyword evidence="6" id="KW-0067">ATP-binding</keyword>
<comment type="similarity">
    <text evidence="2">Belongs to the diacylglycerol/lipid kinase family.</text>
</comment>
<evidence type="ECO:0000256" key="6">
    <source>
        <dbReference type="ARBA" id="ARBA00022840"/>
    </source>
</evidence>
<dbReference type="KEGG" id="noy:EXE57_13910"/>
<protein>
    <submittedName>
        <fullName evidence="10">Diacylglycerol kinase</fullName>
    </submittedName>
</protein>
<evidence type="ECO:0000313" key="11">
    <source>
        <dbReference type="Proteomes" id="UP000294894"/>
    </source>
</evidence>
<dbReference type="GO" id="GO:0005524">
    <property type="term" value="F:ATP binding"/>
    <property type="evidence" value="ECO:0007669"/>
    <property type="project" value="UniProtKB-KW"/>
</dbReference>
<dbReference type="InterPro" id="IPR017438">
    <property type="entry name" value="ATP-NAD_kinase_N"/>
</dbReference>
<dbReference type="InterPro" id="IPR050187">
    <property type="entry name" value="Lipid_Phosphate_FormReg"/>
</dbReference>
<comment type="cofactor">
    <cofactor evidence="1">
        <name>Mg(2+)</name>
        <dbReference type="ChEBI" id="CHEBI:18420"/>
    </cofactor>
</comment>
<keyword evidence="7" id="KW-0444">Lipid biosynthesis</keyword>
<evidence type="ECO:0000259" key="9">
    <source>
        <dbReference type="PROSITE" id="PS50146"/>
    </source>
</evidence>
<keyword evidence="5 10" id="KW-0418">Kinase</keyword>
<sequence length="307" mass="32291">MESYLVITNEGAGTADQESLDRAVAVLSERASVEVAATSNPGELDGVLHRAGSRRIVVAGGDGSLHAVVTALHRRHELADAVLGLIPLGTGNDFARSTDIPLHPEEAARLLLDGEVRPVDLIVDELGGVVVNNVHVGAGAQASRRGARWKDRLHSVGVGKANLGKLGYPIGAMLAAFMPPRVRLRVEVDGHVVVDVDDPVLMVAVGNGASVGGGTELTPEADAEDGRVDVMVSRSTGPLAKFGYVASLARSRHHERDDVLYLRGHEVSVTGESFYCSADGEISGPERRRTWKVVPAAYSMVLPADAG</sequence>
<evidence type="ECO:0000313" key="10">
    <source>
        <dbReference type="EMBL" id="QBR93234.1"/>
    </source>
</evidence>
<dbReference type="PANTHER" id="PTHR12358">
    <property type="entry name" value="SPHINGOSINE KINASE"/>
    <property type="match status" value="1"/>
</dbReference>
<dbReference type="InterPro" id="IPR001206">
    <property type="entry name" value="Diacylglycerol_kinase_cat_dom"/>
</dbReference>
<reference evidence="10 11" key="1">
    <citation type="submission" date="2019-03" db="EMBL/GenBank/DDBJ databases">
        <title>Three New Species of Nocardioides, Nocardioides euryhalodurans sp. nov., Nocardioides seonyuensis sp. nov. and Nocardioides eburneoflavus sp. nov., Iolated from Soil.</title>
        <authorList>
            <person name="Roh S.G."/>
            <person name="Lee C."/>
            <person name="Kim M.-K."/>
            <person name="Kim S.B."/>
        </authorList>
    </citation>
    <scope>NUCLEOTIDE SEQUENCE [LARGE SCALE GENOMIC DNA]</scope>
    <source>
        <strain evidence="10 11">MMS17-SY117</strain>
    </source>
</reference>